<dbReference type="EMBL" id="ML119745">
    <property type="protein sequence ID" value="RPA76383.1"/>
    <property type="molecule type" value="Genomic_DNA"/>
</dbReference>
<evidence type="ECO:0000256" key="2">
    <source>
        <dbReference type="SAM" id="Phobius"/>
    </source>
</evidence>
<feature type="transmembrane region" description="Helical" evidence="2">
    <location>
        <begin position="83"/>
        <end position="103"/>
    </location>
</feature>
<dbReference type="AlphaFoldDB" id="A0A3N4HRC0"/>
<gene>
    <name evidence="3" type="ORF">BJ508DRAFT_365057</name>
</gene>
<feature type="compositionally biased region" description="Polar residues" evidence="1">
    <location>
        <begin position="1"/>
        <end position="20"/>
    </location>
</feature>
<keyword evidence="2" id="KW-0472">Membrane</keyword>
<accession>A0A3N4HRC0</accession>
<protein>
    <submittedName>
        <fullName evidence="3">Uncharacterized protein</fullName>
    </submittedName>
</protein>
<evidence type="ECO:0000313" key="4">
    <source>
        <dbReference type="Proteomes" id="UP000275078"/>
    </source>
</evidence>
<feature type="transmembrane region" description="Helical" evidence="2">
    <location>
        <begin position="161"/>
        <end position="184"/>
    </location>
</feature>
<feature type="transmembrane region" description="Helical" evidence="2">
    <location>
        <begin position="40"/>
        <end position="62"/>
    </location>
</feature>
<evidence type="ECO:0000256" key="1">
    <source>
        <dbReference type="SAM" id="MobiDB-lite"/>
    </source>
</evidence>
<feature type="transmembrane region" description="Helical" evidence="2">
    <location>
        <begin position="115"/>
        <end position="140"/>
    </location>
</feature>
<name>A0A3N4HRC0_ASCIM</name>
<reference evidence="3 4" key="1">
    <citation type="journal article" date="2018" name="Nat. Ecol. Evol.">
        <title>Pezizomycetes genomes reveal the molecular basis of ectomycorrhizal truffle lifestyle.</title>
        <authorList>
            <person name="Murat C."/>
            <person name="Payen T."/>
            <person name="Noel B."/>
            <person name="Kuo A."/>
            <person name="Morin E."/>
            <person name="Chen J."/>
            <person name="Kohler A."/>
            <person name="Krizsan K."/>
            <person name="Balestrini R."/>
            <person name="Da Silva C."/>
            <person name="Montanini B."/>
            <person name="Hainaut M."/>
            <person name="Levati E."/>
            <person name="Barry K.W."/>
            <person name="Belfiori B."/>
            <person name="Cichocki N."/>
            <person name="Clum A."/>
            <person name="Dockter R.B."/>
            <person name="Fauchery L."/>
            <person name="Guy J."/>
            <person name="Iotti M."/>
            <person name="Le Tacon F."/>
            <person name="Lindquist E.A."/>
            <person name="Lipzen A."/>
            <person name="Malagnac F."/>
            <person name="Mello A."/>
            <person name="Molinier V."/>
            <person name="Miyauchi S."/>
            <person name="Poulain J."/>
            <person name="Riccioni C."/>
            <person name="Rubini A."/>
            <person name="Sitrit Y."/>
            <person name="Splivallo R."/>
            <person name="Traeger S."/>
            <person name="Wang M."/>
            <person name="Zifcakova L."/>
            <person name="Wipf D."/>
            <person name="Zambonelli A."/>
            <person name="Paolocci F."/>
            <person name="Nowrousian M."/>
            <person name="Ottonello S."/>
            <person name="Baldrian P."/>
            <person name="Spatafora J.W."/>
            <person name="Henrissat B."/>
            <person name="Nagy L.G."/>
            <person name="Aury J.M."/>
            <person name="Wincker P."/>
            <person name="Grigoriev I.V."/>
            <person name="Bonfante P."/>
            <person name="Martin F.M."/>
        </authorList>
    </citation>
    <scope>NUCLEOTIDE SEQUENCE [LARGE SCALE GENOMIC DNA]</scope>
    <source>
        <strain evidence="3 4">RN42</strain>
    </source>
</reference>
<organism evidence="3 4">
    <name type="scientific">Ascobolus immersus RN42</name>
    <dbReference type="NCBI Taxonomy" id="1160509"/>
    <lineage>
        <taxon>Eukaryota</taxon>
        <taxon>Fungi</taxon>
        <taxon>Dikarya</taxon>
        <taxon>Ascomycota</taxon>
        <taxon>Pezizomycotina</taxon>
        <taxon>Pezizomycetes</taxon>
        <taxon>Pezizales</taxon>
        <taxon>Ascobolaceae</taxon>
        <taxon>Ascobolus</taxon>
    </lineage>
</organism>
<keyword evidence="4" id="KW-1185">Reference proteome</keyword>
<evidence type="ECO:0000313" key="3">
    <source>
        <dbReference type="EMBL" id="RPA76383.1"/>
    </source>
</evidence>
<keyword evidence="2" id="KW-1133">Transmembrane helix</keyword>
<sequence length="203" mass="22512">MATSTAPTSYGTVPPSSTPERTGLLSRLNFPTVKRQRTLLSLQLLLFSTTLVSTTLFGHVVVQNGHNSYRNTLGSKVIRTLTLSFASSLVTLLYAFFTLPFLPIKLTYTHPLWRIIPQLLFGILLIIAFAVTTGYTKWFFPCGRYQDHYNHCGGRFNSRAFVAAGSILELVGGAAALTIGGIMWKGWKEGSQVEYEEVREESV</sequence>
<dbReference type="Proteomes" id="UP000275078">
    <property type="component" value="Unassembled WGS sequence"/>
</dbReference>
<proteinExistence type="predicted"/>
<feature type="region of interest" description="Disordered" evidence="1">
    <location>
        <begin position="1"/>
        <end position="21"/>
    </location>
</feature>
<keyword evidence="2" id="KW-0812">Transmembrane</keyword>